<evidence type="ECO:0000313" key="2">
    <source>
        <dbReference type="EMBL" id="CAI9271707.1"/>
    </source>
</evidence>
<organism evidence="2 3">
    <name type="scientific">Lactuca saligna</name>
    <name type="common">Willowleaf lettuce</name>
    <dbReference type="NCBI Taxonomy" id="75948"/>
    <lineage>
        <taxon>Eukaryota</taxon>
        <taxon>Viridiplantae</taxon>
        <taxon>Streptophyta</taxon>
        <taxon>Embryophyta</taxon>
        <taxon>Tracheophyta</taxon>
        <taxon>Spermatophyta</taxon>
        <taxon>Magnoliopsida</taxon>
        <taxon>eudicotyledons</taxon>
        <taxon>Gunneridae</taxon>
        <taxon>Pentapetalae</taxon>
        <taxon>asterids</taxon>
        <taxon>campanulids</taxon>
        <taxon>Asterales</taxon>
        <taxon>Asteraceae</taxon>
        <taxon>Cichorioideae</taxon>
        <taxon>Cichorieae</taxon>
        <taxon>Lactucinae</taxon>
        <taxon>Lactuca</taxon>
    </lineage>
</organism>
<evidence type="ECO:0000313" key="3">
    <source>
        <dbReference type="Proteomes" id="UP001177003"/>
    </source>
</evidence>
<dbReference type="Proteomes" id="UP001177003">
    <property type="component" value="Chromosome 2"/>
</dbReference>
<keyword evidence="3" id="KW-1185">Reference proteome</keyword>
<feature type="compositionally biased region" description="Low complexity" evidence="1">
    <location>
        <begin position="100"/>
        <end position="109"/>
    </location>
</feature>
<gene>
    <name evidence="2" type="ORF">LSALG_LOCUS11969</name>
</gene>
<proteinExistence type="predicted"/>
<protein>
    <submittedName>
        <fullName evidence="2">Uncharacterized protein</fullName>
    </submittedName>
</protein>
<name>A0AA35VZA0_LACSI</name>
<dbReference type="EMBL" id="OX465078">
    <property type="protein sequence ID" value="CAI9271707.1"/>
    <property type="molecule type" value="Genomic_DNA"/>
</dbReference>
<reference evidence="2" key="1">
    <citation type="submission" date="2023-04" db="EMBL/GenBank/DDBJ databases">
        <authorList>
            <person name="Vijverberg K."/>
            <person name="Xiong W."/>
            <person name="Schranz E."/>
        </authorList>
    </citation>
    <scope>NUCLEOTIDE SEQUENCE</scope>
</reference>
<feature type="region of interest" description="Disordered" evidence="1">
    <location>
        <begin position="60"/>
        <end position="110"/>
    </location>
</feature>
<dbReference type="AlphaFoldDB" id="A0AA35VZA0"/>
<sequence length="130" mass="14660">MIEYILNETRVGYNGYVLCVIHRGTIRSKNELQILSRFQESTSLSPIPSLFLQNIAQAAPETASHQDFDPNRVQPLEAHNSSAPGMPDGSRTNFFGVTYDPDPNQFQDFDPNRVQRLEAHNSSAPGMPRW</sequence>
<evidence type="ECO:0000256" key="1">
    <source>
        <dbReference type="SAM" id="MobiDB-lite"/>
    </source>
</evidence>
<accession>A0AA35VZA0</accession>